<feature type="compositionally biased region" description="Low complexity" evidence="1">
    <location>
        <begin position="84"/>
        <end position="99"/>
    </location>
</feature>
<feature type="compositionally biased region" description="Low complexity" evidence="1">
    <location>
        <begin position="190"/>
        <end position="199"/>
    </location>
</feature>
<reference evidence="2" key="1">
    <citation type="journal article" date="2012" name="Nat. Biotechnol.">
        <title>Reference genome sequence of the model plant Setaria.</title>
        <authorList>
            <person name="Bennetzen J.L."/>
            <person name="Schmutz J."/>
            <person name="Wang H."/>
            <person name="Percifield R."/>
            <person name="Hawkins J."/>
            <person name="Pontaroli A.C."/>
            <person name="Estep M."/>
            <person name="Feng L."/>
            <person name="Vaughn J.N."/>
            <person name="Grimwood J."/>
            <person name="Jenkins J."/>
            <person name="Barry K."/>
            <person name="Lindquist E."/>
            <person name="Hellsten U."/>
            <person name="Deshpande S."/>
            <person name="Wang X."/>
            <person name="Wu X."/>
            <person name="Mitros T."/>
            <person name="Triplett J."/>
            <person name="Yang X."/>
            <person name="Ye C.Y."/>
            <person name="Mauro-Herrera M."/>
            <person name="Wang L."/>
            <person name="Li P."/>
            <person name="Sharma M."/>
            <person name="Sharma R."/>
            <person name="Ronald P.C."/>
            <person name="Panaud O."/>
            <person name="Kellogg E.A."/>
            <person name="Brutnell T.P."/>
            <person name="Doust A.N."/>
            <person name="Tuskan G.A."/>
            <person name="Rokhsar D."/>
            <person name="Devos K.M."/>
        </authorList>
    </citation>
    <scope>NUCLEOTIDE SEQUENCE [LARGE SCALE GENOMIC DNA]</scope>
    <source>
        <strain evidence="2">Yugu1</strain>
    </source>
</reference>
<feature type="compositionally biased region" description="Pro residues" evidence="1">
    <location>
        <begin position="178"/>
        <end position="189"/>
    </location>
</feature>
<accession>A0A368QKE4</accession>
<feature type="compositionally biased region" description="Low complexity" evidence="1">
    <location>
        <begin position="108"/>
        <end position="120"/>
    </location>
</feature>
<protein>
    <submittedName>
        <fullName evidence="2">Uncharacterized protein</fullName>
    </submittedName>
</protein>
<sequence>MMTFPWKGTASPSSAKDRQGFRSVPTLLHTKVTFTDVSAATRHHDTPARSKGVATLSAAIGSQGCEPPPPVPSRLQLPMPPAQQPETPAATEPRAAGHPRAGRPEPPAAAGYPALAGELPQGQEGPSCPQPPSQGLSGKLPPTSRQWSETASRSRCRRKEKRLITEPSVSRRPATPGGTPPPIAGPPSATPGRRPAALGRPPPPRTVAAPHPQTPTALPRGVRGRCRPHPPTTPLLQAPLAADSIPLDGVKLPLDWPVAGTAAIPAAPAGLACRRHRRAAAIPAAPVIPSTSSSSTLTSMAEAEHCNASVAGTDGLPARAERHGRRRHVNGYAGALDKLRWSEYFDAAFQATASQQGALQAEQCLYSGKDDVAVPFDVHGLSN</sequence>
<dbReference type="STRING" id="4555.A0A368QKE4"/>
<evidence type="ECO:0000256" key="1">
    <source>
        <dbReference type="SAM" id="MobiDB-lite"/>
    </source>
</evidence>
<gene>
    <name evidence="2" type="ORF">SETIT_3G288000v2</name>
</gene>
<evidence type="ECO:0000313" key="2">
    <source>
        <dbReference type="EMBL" id="RCV18284.1"/>
    </source>
</evidence>
<feature type="region of interest" description="Disordered" evidence="1">
    <location>
        <begin position="60"/>
        <end position="223"/>
    </location>
</feature>
<dbReference type="AlphaFoldDB" id="A0A368QKE4"/>
<reference evidence="2" key="2">
    <citation type="submission" date="2015-07" db="EMBL/GenBank/DDBJ databases">
        <authorList>
            <person name="Noorani M."/>
        </authorList>
    </citation>
    <scope>NUCLEOTIDE SEQUENCE</scope>
    <source>
        <strain evidence="2">Yugu1</strain>
    </source>
</reference>
<name>A0A368QKE4_SETIT</name>
<dbReference type="EMBL" id="CM003530">
    <property type="protein sequence ID" value="RCV18284.1"/>
    <property type="molecule type" value="Genomic_DNA"/>
</dbReference>
<feature type="compositionally biased region" description="Polar residues" evidence="1">
    <location>
        <begin position="143"/>
        <end position="153"/>
    </location>
</feature>
<organism evidence="2">
    <name type="scientific">Setaria italica</name>
    <name type="common">Foxtail millet</name>
    <name type="synonym">Panicum italicum</name>
    <dbReference type="NCBI Taxonomy" id="4555"/>
    <lineage>
        <taxon>Eukaryota</taxon>
        <taxon>Viridiplantae</taxon>
        <taxon>Streptophyta</taxon>
        <taxon>Embryophyta</taxon>
        <taxon>Tracheophyta</taxon>
        <taxon>Spermatophyta</taxon>
        <taxon>Magnoliopsida</taxon>
        <taxon>Liliopsida</taxon>
        <taxon>Poales</taxon>
        <taxon>Poaceae</taxon>
        <taxon>PACMAD clade</taxon>
        <taxon>Panicoideae</taxon>
        <taxon>Panicodae</taxon>
        <taxon>Paniceae</taxon>
        <taxon>Cenchrinae</taxon>
        <taxon>Setaria</taxon>
    </lineage>
</organism>
<proteinExistence type="predicted"/>
<feature type="region of interest" description="Disordered" evidence="1">
    <location>
        <begin position="1"/>
        <end position="24"/>
    </location>
</feature>
<feature type="compositionally biased region" description="Pro residues" evidence="1">
    <location>
        <begin position="66"/>
        <end position="83"/>
    </location>
</feature>